<keyword evidence="3" id="KW-1185">Reference proteome</keyword>
<evidence type="ECO:0000313" key="3">
    <source>
        <dbReference type="Proteomes" id="UP001498398"/>
    </source>
</evidence>
<dbReference type="EMBL" id="JBANRG010000014">
    <property type="protein sequence ID" value="KAK7460819.1"/>
    <property type="molecule type" value="Genomic_DNA"/>
</dbReference>
<protein>
    <submittedName>
        <fullName evidence="2">Uncharacterized protein</fullName>
    </submittedName>
</protein>
<feature type="region of interest" description="Disordered" evidence="1">
    <location>
        <begin position="291"/>
        <end position="325"/>
    </location>
</feature>
<reference evidence="2 3" key="1">
    <citation type="submission" date="2024-01" db="EMBL/GenBank/DDBJ databases">
        <title>A draft genome for the cacao thread blight pathogen Marasmiellus scandens.</title>
        <authorList>
            <person name="Baruah I.K."/>
            <person name="Leung J."/>
            <person name="Bukari Y."/>
            <person name="Amoako-Attah I."/>
            <person name="Meinhardt L.W."/>
            <person name="Bailey B.A."/>
            <person name="Cohen S.P."/>
        </authorList>
    </citation>
    <scope>NUCLEOTIDE SEQUENCE [LARGE SCALE GENOMIC DNA]</scope>
    <source>
        <strain evidence="2 3">GH-19</strain>
    </source>
</reference>
<dbReference type="Proteomes" id="UP001498398">
    <property type="component" value="Unassembled WGS sequence"/>
</dbReference>
<evidence type="ECO:0000256" key="1">
    <source>
        <dbReference type="SAM" id="MobiDB-lite"/>
    </source>
</evidence>
<gene>
    <name evidence="2" type="ORF">VKT23_008748</name>
</gene>
<accession>A0ABR1JFH5</accession>
<evidence type="ECO:0000313" key="2">
    <source>
        <dbReference type="EMBL" id="KAK7460819.1"/>
    </source>
</evidence>
<organism evidence="2 3">
    <name type="scientific">Marasmiellus scandens</name>
    <dbReference type="NCBI Taxonomy" id="2682957"/>
    <lineage>
        <taxon>Eukaryota</taxon>
        <taxon>Fungi</taxon>
        <taxon>Dikarya</taxon>
        <taxon>Basidiomycota</taxon>
        <taxon>Agaricomycotina</taxon>
        <taxon>Agaricomycetes</taxon>
        <taxon>Agaricomycetidae</taxon>
        <taxon>Agaricales</taxon>
        <taxon>Marasmiineae</taxon>
        <taxon>Omphalotaceae</taxon>
        <taxon>Marasmiellus</taxon>
    </lineage>
</organism>
<sequence length="526" mass="58205">MTATASDNYALMLMPQGHGYPLWIPEPNDALPSEYRNDGVRVGDVGLITDGAFNFLFNICLEKDHPINRWHGVPQGFRPIEYNPRSTHSIPNRHRPGAPICSLGTEEFQLSAEGAAQIPGLPFGAGGGIELKFFHSQGATLMLPEGASREDYFNRDSFFKYAAENAEIWYQYANDTLGLQAGNGSLYLITGSDKAACWETVAFSNLSNAHSVSLHFTAGPWNEGKLGLARSSLLRSPVSSRCSPPSNRLKNQSVFIRGFKIMLRKGPKVRFLQSVKVTDIVGAKPSKIIHRGSVPRSRVSRGESRMDMSVQRSHDSSTNSEASDEEFLAVVEADPHERGFYTTSDSSDSDESINPIEVFHPSNIINEHMLKIHPETDIAVTHDDEWCTVLQKQDSKLPNNEELINRITEKYDFTKLTDRCVSLKLKSEPAMEVHCPHTTSMPERSESRCRGNSGANASREPRSSQSVGGMNNFPPGTKVWYWNSRGNTHYGTVVSSAMMPDRTLICNIRDDSGANLQLPAASLTKV</sequence>
<name>A0ABR1JFH5_9AGAR</name>
<comment type="caution">
    <text evidence="2">The sequence shown here is derived from an EMBL/GenBank/DDBJ whole genome shotgun (WGS) entry which is preliminary data.</text>
</comment>
<feature type="region of interest" description="Disordered" evidence="1">
    <location>
        <begin position="434"/>
        <end position="471"/>
    </location>
</feature>
<proteinExistence type="predicted"/>